<dbReference type="Proteomes" id="UP001374893">
    <property type="component" value="Chromosome"/>
</dbReference>
<reference evidence="2 3" key="1">
    <citation type="submission" date="2021-06" db="EMBL/GenBank/DDBJ databases">
        <title>Complete genome of Haloferula helveola possessing various polysaccharide degrading enzymes.</title>
        <authorList>
            <person name="Takami H."/>
            <person name="Huang C."/>
            <person name="Hamasaki K."/>
        </authorList>
    </citation>
    <scope>NUCLEOTIDE SEQUENCE [LARGE SCALE GENOMIC DNA]</scope>
    <source>
        <strain evidence="2 3">CN-1</strain>
    </source>
</reference>
<dbReference type="PANTHER" id="PTHR39323">
    <property type="entry name" value="BLR1149 PROTEIN"/>
    <property type="match status" value="1"/>
</dbReference>
<dbReference type="SUPFAM" id="SSF56300">
    <property type="entry name" value="Metallo-dependent phosphatases"/>
    <property type="match status" value="1"/>
</dbReference>
<dbReference type="InterPro" id="IPR026336">
    <property type="entry name" value="PdeM-like"/>
</dbReference>
<proteinExistence type="predicted"/>
<feature type="domain" description="Calcineurin-like phosphoesterase" evidence="1">
    <location>
        <begin position="26"/>
        <end position="116"/>
    </location>
</feature>
<evidence type="ECO:0000313" key="2">
    <source>
        <dbReference type="EMBL" id="BCX48781.1"/>
    </source>
</evidence>
<protein>
    <submittedName>
        <fullName evidence="2">Phosphoesterase</fullName>
    </submittedName>
</protein>
<dbReference type="RefSeq" id="WP_338685135.1">
    <property type="nucleotide sequence ID" value="NZ_AP024702.1"/>
</dbReference>
<gene>
    <name evidence="2" type="ORF">HAHE_26890</name>
</gene>
<dbReference type="EMBL" id="AP024702">
    <property type="protein sequence ID" value="BCX48781.1"/>
    <property type="molecule type" value="Genomic_DNA"/>
</dbReference>
<dbReference type="Gene3D" id="3.60.21.10">
    <property type="match status" value="1"/>
</dbReference>
<dbReference type="NCBIfam" id="TIGR04123">
    <property type="entry name" value="P_estr_lig_assc"/>
    <property type="match status" value="1"/>
</dbReference>
<dbReference type="Pfam" id="PF00149">
    <property type="entry name" value="Metallophos"/>
    <property type="match status" value="1"/>
</dbReference>
<name>A0ABM7RH60_9BACT</name>
<evidence type="ECO:0000313" key="3">
    <source>
        <dbReference type="Proteomes" id="UP001374893"/>
    </source>
</evidence>
<dbReference type="InterPro" id="IPR004843">
    <property type="entry name" value="Calcineurin-like_PHP"/>
</dbReference>
<keyword evidence="3" id="KW-1185">Reference proteome</keyword>
<accession>A0ABM7RH60</accession>
<dbReference type="PIRSF" id="PIRSF000887">
    <property type="entry name" value="Pesterase_MJ0037"/>
    <property type="match status" value="1"/>
</dbReference>
<dbReference type="InterPro" id="IPR024173">
    <property type="entry name" value="Pesterase_MJ0037-like"/>
</dbReference>
<organism evidence="2 3">
    <name type="scientific">Haloferula helveola</name>
    <dbReference type="NCBI Taxonomy" id="490095"/>
    <lineage>
        <taxon>Bacteria</taxon>
        <taxon>Pseudomonadati</taxon>
        <taxon>Verrucomicrobiota</taxon>
        <taxon>Verrucomicrobiia</taxon>
        <taxon>Verrucomicrobiales</taxon>
        <taxon>Verrucomicrobiaceae</taxon>
        <taxon>Haloferula</taxon>
    </lineage>
</organism>
<sequence>MLIALSALKIELLPAAAAFLPDHGALVVSDLHLGKSATFRARGVPVPEGETAADLARLSDLLESTGARDLLITGDLVHAADGLNPEIVSQLRAWLESCPAKPKLIEGNHDRRAHLARHSLRLEITRNLEIDGVTLIHDPADLDVPGPAICGHLHPSVRLPDSPRRSLRIPCFHLSEEILALPGFGSFTGTHPIEIQPGDRVFVPLKDRIQELPVDRFP</sequence>
<dbReference type="PANTHER" id="PTHR39323:SF1">
    <property type="entry name" value="BLR1149 PROTEIN"/>
    <property type="match status" value="1"/>
</dbReference>
<dbReference type="InterPro" id="IPR029052">
    <property type="entry name" value="Metallo-depent_PP-like"/>
</dbReference>
<evidence type="ECO:0000259" key="1">
    <source>
        <dbReference type="Pfam" id="PF00149"/>
    </source>
</evidence>